<organism evidence="11">
    <name type="scientific">marine sediment metagenome</name>
    <dbReference type="NCBI Taxonomy" id="412755"/>
    <lineage>
        <taxon>unclassified sequences</taxon>
        <taxon>metagenomes</taxon>
        <taxon>ecological metagenomes</taxon>
    </lineage>
</organism>
<dbReference type="PROSITE" id="PS00666">
    <property type="entry name" value="DHDPS_2"/>
    <property type="match status" value="1"/>
</dbReference>
<keyword evidence="6" id="KW-0220">Diaminopimelate biosynthesis</keyword>
<dbReference type="PROSITE" id="PS00665">
    <property type="entry name" value="DHDPS_1"/>
    <property type="match status" value="1"/>
</dbReference>
<evidence type="ECO:0000256" key="3">
    <source>
        <dbReference type="ARBA" id="ARBA00012086"/>
    </source>
</evidence>
<dbReference type="GO" id="GO:0019877">
    <property type="term" value="P:diaminopimelate biosynthetic process"/>
    <property type="evidence" value="ECO:0007669"/>
    <property type="project" value="UniProtKB-KW"/>
</dbReference>
<dbReference type="NCBIfam" id="TIGR00674">
    <property type="entry name" value="dapA"/>
    <property type="match status" value="1"/>
</dbReference>
<dbReference type="HAMAP" id="MF_00418">
    <property type="entry name" value="DapA"/>
    <property type="match status" value="1"/>
</dbReference>
<gene>
    <name evidence="11" type="ORF">S03H2_07692</name>
</gene>
<evidence type="ECO:0000256" key="5">
    <source>
        <dbReference type="ARBA" id="ARBA00022605"/>
    </source>
</evidence>
<keyword evidence="9" id="KW-0704">Schiff base</keyword>
<evidence type="ECO:0000256" key="6">
    <source>
        <dbReference type="ARBA" id="ARBA00022915"/>
    </source>
</evidence>
<dbReference type="CDD" id="cd00950">
    <property type="entry name" value="DHDPS"/>
    <property type="match status" value="1"/>
</dbReference>
<keyword evidence="7" id="KW-0457">Lysine biosynthesis</keyword>
<evidence type="ECO:0000256" key="10">
    <source>
        <dbReference type="ARBA" id="ARBA00047836"/>
    </source>
</evidence>
<evidence type="ECO:0000313" key="11">
    <source>
        <dbReference type="EMBL" id="GAH25347.1"/>
    </source>
</evidence>
<dbReference type="InterPro" id="IPR020625">
    <property type="entry name" value="Schiff_base-form_aldolases_AS"/>
</dbReference>
<dbReference type="AlphaFoldDB" id="X1DYH7"/>
<name>X1DYH7_9ZZZZ</name>
<dbReference type="PANTHER" id="PTHR12128">
    <property type="entry name" value="DIHYDRODIPICOLINATE SYNTHASE"/>
    <property type="match status" value="1"/>
</dbReference>
<dbReference type="PANTHER" id="PTHR12128:SF66">
    <property type="entry name" value="4-HYDROXY-2-OXOGLUTARATE ALDOLASE, MITOCHONDRIAL"/>
    <property type="match status" value="1"/>
</dbReference>
<comment type="pathway">
    <text evidence="2">Amino-acid biosynthesis; L-lysine biosynthesis via DAP pathway; (S)-tetrahydrodipicolinate from L-aspartate: step 3/4.</text>
</comment>
<evidence type="ECO:0000256" key="9">
    <source>
        <dbReference type="ARBA" id="ARBA00023270"/>
    </source>
</evidence>
<dbReference type="GO" id="GO:0008840">
    <property type="term" value="F:4-hydroxy-tetrahydrodipicolinate synthase activity"/>
    <property type="evidence" value="ECO:0007669"/>
    <property type="project" value="UniProtKB-EC"/>
</dbReference>
<comment type="caution">
    <text evidence="11">The sequence shown here is derived from an EMBL/GenBank/DDBJ whole genome shotgun (WGS) entry which is preliminary data.</text>
</comment>
<comment type="function">
    <text evidence="1">Catalyzes the condensation of (S)-aspartate-beta-semialdehyde [(S)-ASA] and pyruvate to 4-hydroxy-tetrahydrodipicolinate (HTPA).</text>
</comment>
<proteinExistence type="inferred from homology"/>
<dbReference type="EMBL" id="BARU01003596">
    <property type="protein sequence ID" value="GAH25347.1"/>
    <property type="molecule type" value="Genomic_DNA"/>
</dbReference>
<dbReference type="InterPro" id="IPR020624">
    <property type="entry name" value="Schiff_base-form_aldolases_CS"/>
</dbReference>
<reference evidence="11" key="1">
    <citation type="journal article" date="2014" name="Front. Microbiol.">
        <title>High frequency of phylogenetically diverse reductive dehalogenase-homologous genes in deep subseafloor sedimentary metagenomes.</title>
        <authorList>
            <person name="Kawai M."/>
            <person name="Futagami T."/>
            <person name="Toyoda A."/>
            <person name="Takaki Y."/>
            <person name="Nishi S."/>
            <person name="Hori S."/>
            <person name="Arai W."/>
            <person name="Tsubouchi T."/>
            <person name="Morono Y."/>
            <person name="Uchiyama I."/>
            <person name="Ito T."/>
            <person name="Fujiyama A."/>
            <person name="Inagaki F."/>
            <person name="Takami H."/>
        </authorList>
    </citation>
    <scope>NUCLEOTIDE SEQUENCE</scope>
    <source>
        <strain evidence="11">Expedition CK06-06</strain>
    </source>
</reference>
<evidence type="ECO:0000256" key="2">
    <source>
        <dbReference type="ARBA" id="ARBA00005120"/>
    </source>
</evidence>
<sequence length="227" mass="24635">MNKQLKGDLFTAMVTPFNDDYSLNLDMAKFLAKKLIKEGSDGIIVCGTTGESPTLTRKEKCKMFEAVNEAVGDIATVVAGTGTYSTKETVELSKIAQKIGVDGVMLVGPYYNKPPQEGLYQHFKTVSENIDIPILIYNVPSRTSRNIDASTIIRLSDIENIVAVKEASGDFKQITKIITGTPDSFKVLSGNDSDTFGVLNLGGDGIVSVASHIVGREIKDMIESYKK</sequence>
<evidence type="ECO:0000256" key="4">
    <source>
        <dbReference type="ARBA" id="ARBA00022490"/>
    </source>
</evidence>
<keyword evidence="4" id="KW-0963">Cytoplasm</keyword>
<dbReference type="GO" id="GO:0009089">
    <property type="term" value="P:lysine biosynthetic process via diaminopimelate"/>
    <property type="evidence" value="ECO:0007669"/>
    <property type="project" value="UniProtKB-UniPathway"/>
</dbReference>
<dbReference type="SMART" id="SM01130">
    <property type="entry name" value="DHDPS"/>
    <property type="match status" value="1"/>
</dbReference>
<dbReference type="InterPro" id="IPR002220">
    <property type="entry name" value="DapA-like"/>
</dbReference>
<evidence type="ECO:0000256" key="8">
    <source>
        <dbReference type="ARBA" id="ARBA00023239"/>
    </source>
</evidence>
<comment type="catalytic activity">
    <reaction evidence="10">
        <text>L-aspartate 4-semialdehyde + pyruvate = (2S,4S)-4-hydroxy-2,3,4,5-tetrahydrodipicolinate + H2O + H(+)</text>
        <dbReference type="Rhea" id="RHEA:34171"/>
        <dbReference type="ChEBI" id="CHEBI:15361"/>
        <dbReference type="ChEBI" id="CHEBI:15377"/>
        <dbReference type="ChEBI" id="CHEBI:15378"/>
        <dbReference type="ChEBI" id="CHEBI:67139"/>
        <dbReference type="ChEBI" id="CHEBI:537519"/>
        <dbReference type="EC" id="4.3.3.7"/>
    </reaction>
</comment>
<keyword evidence="5" id="KW-0028">Amino-acid biosynthesis</keyword>
<dbReference type="SUPFAM" id="SSF51569">
    <property type="entry name" value="Aldolase"/>
    <property type="match status" value="1"/>
</dbReference>
<dbReference type="InterPro" id="IPR013785">
    <property type="entry name" value="Aldolase_TIM"/>
</dbReference>
<keyword evidence="8" id="KW-0456">Lyase</keyword>
<evidence type="ECO:0000256" key="1">
    <source>
        <dbReference type="ARBA" id="ARBA00003294"/>
    </source>
</evidence>
<dbReference type="PRINTS" id="PR00146">
    <property type="entry name" value="DHPICSNTHASE"/>
</dbReference>
<accession>X1DYH7</accession>
<dbReference type="Pfam" id="PF00701">
    <property type="entry name" value="DHDPS"/>
    <property type="match status" value="1"/>
</dbReference>
<dbReference type="UniPathway" id="UPA00034">
    <property type="reaction ID" value="UER00017"/>
</dbReference>
<dbReference type="InterPro" id="IPR005263">
    <property type="entry name" value="DapA"/>
</dbReference>
<dbReference type="Gene3D" id="3.20.20.70">
    <property type="entry name" value="Aldolase class I"/>
    <property type="match status" value="1"/>
</dbReference>
<dbReference type="EC" id="4.3.3.7" evidence="3"/>
<protein>
    <recommendedName>
        <fullName evidence="3">4-hydroxy-tetrahydrodipicolinate synthase</fullName>
        <ecNumber evidence="3">4.3.3.7</ecNumber>
    </recommendedName>
</protein>
<dbReference type="GO" id="GO:0005829">
    <property type="term" value="C:cytosol"/>
    <property type="evidence" value="ECO:0007669"/>
    <property type="project" value="TreeGrafter"/>
</dbReference>
<evidence type="ECO:0000256" key="7">
    <source>
        <dbReference type="ARBA" id="ARBA00023154"/>
    </source>
</evidence>
<feature type="non-terminal residue" evidence="11">
    <location>
        <position position="227"/>
    </location>
</feature>